<feature type="domain" description="PurM-like N-terminal" evidence="10">
    <location>
        <begin position="44"/>
        <end position="150"/>
    </location>
</feature>
<evidence type="ECO:0000313" key="13">
    <source>
        <dbReference type="Proteomes" id="UP000823633"/>
    </source>
</evidence>
<dbReference type="Gene3D" id="3.30.1330.10">
    <property type="entry name" value="PurM-like, N-terminal domain"/>
    <property type="match status" value="1"/>
</dbReference>
<feature type="binding site" evidence="9">
    <location>
        <position position="46"/>
    </location>
    <ligand>
        <name>Mg(2+)</name>
        <dbReference type="ChEBI" id="CHEBI:18420"/>
    </ligand>
</feature>
<dbReference type="PANTHER" id="PTHR10256">
    <property type="entry name" value="SELENIDE, WATER DIKINASE"/>
    <property type="match status" value="1"/>
</dbReference>
<dbReference type="Proteomes" id="UP000823633">
    <property type="component" value="Unassembled WGS sequence"/>
</dbReference>
<dbReference type="PANTHER" id="PTHR10256:SF0">
    <property type="entry name" value="INACTIVE SELENIDE, WATER DIKINASE-LIKE PROTEIN-RELATED"/>
    <property type="match status" value="1"/>
</dbReference>
<dbReference type="EMBL" id="JADIMU010000046">
    <property type="protein sequence ID" value="MBO8443534.1"/>
    <property type="molecule type" value="Genomic_DNA"/>
</dbReference>
<keyword evidence="5 9" id="KW-0418">Kinase</keyword>
<evidence type="ECO:0000256" key="5">
    <source>
        <dbReference type="ARBA" id="ARBA00022777"/>
    </source>
</evidence>
<feature type="binding site" evidence="9">
    <location>
        <begin position="133"/>
        <end position="135"/>
    </location>
    <ligand>
        <name>ATP</name>
        <dbReference type="ChEBI" id="CHEBI:30616"/>
        <note>ligand shared between dimeric partners</note>
    </ligand>
</feature>
<dbReference type="EC" id="2.7.9.3" evidence="9"/>
<keyword evidence="4 9" id="KW-0547">Nucleotide-binding</keyword>
<dbReference type="GO" id="GO:0005524">
    <property type="term" value="F:ATP binding"/>
    <property type="evidence" value="ECO:0007669"/>
    <property type="project" value="UniProtKB-UniRule"/>
</dbReference>
<dbReference type="GO" id="GO:0016260">
    <property type="term" value="P:selenocysteine biosynthetic process"/>
    <property type="evidence" value="ECO:0007669"/>
    <property type="project" value="InterPro"/>
</dbReference>
<dbReference type="HAMAP" id="MF_00625">
    <property type="entry name" value="SelD"/>
    <property type="match status" value="1"/>
</dbReference>
<dbReference type="InterPro" id="IPR010918">
    <property type="entry name" value="PurM-like_C_dom"/>
</dbReference>
<organism evidence="12 13">
    <name type="scientific">Candidatus Aphodenecus pullistercoris</name>
    <dbReference type="NCBI Taxonomy" id="2840669"/>
    <lineage>
        <taxon>Bacteria</taxon>
        <taxon>Pseudomonadati</taxon>
        <taxon>Spirochaetota</taxon>
        <taxon>Spirochaetia</taxon>
        <taxon>Spirochaetales</taxon>
        <taxon>Candidatus Aphodenecus</taxon>
    </lineage>
</organism>
<dbReference type="Pfam" id="PF00586">
    <property type="entry name" value="AIRS"/>
    <property type="match status" value="1"/>
</dbReference>
<dbReference type="GO" id="GO:0000287">
    <property type="term" value="F:magnesium ion binding"/>
    <property type="evidence" value="ECO:0007669"/>
    <property type="project" value="UniProtKB-UniRule"/>
</dbReference>
<feature type="binding site" description="in other chain" evidence="9">
    <location>
        <position position="16"/>
    </location>
    <ligand>
        <name>ATP</name>
        <dbReference type="ChEBI" id="CHEBI:30616"/>
        <note>ligand shared between dimeric partners</note>
    </ligand>
</feature>
<dbReference type="Pfam" id="PF02769">
    <property type="entry name" value="AIRS_C"/>
    <property type="match status" value="1"/>
</dbReference>
<comment type="similarity">
    <text evidence="1 9">Belongs to the selenophosphate synthase 1 family. Class I subfamily.</text>
</comment>
<keyword evidence="6 9" id="KW-0067">ATP-binding</keyword>
<feature type="binding site" description="in other chain" evidence="9">
    <location>
        <position position="86"/>
    </location>
    <ligand>
        <name>ATP</name>
        <dbReference type="ChEBI" id="CHEBI:30616"/>
        <note>ligand shared between dimeric partners</note>
    </ligand>
</feature>
<evidence type="ECO:0000256" key="1">
    <source>
        <dbReference type="ARBA" id="ARBA00008026"/>
    </source>
</evidence>
<proteinExistence type="inferred from homology"/>
<dbReference type="SUPFAM" id="SSF56042">
    <property type="entry name" value="PurM C-terminal domain-like"/>
    <property type="match status" value="1"/>
</dbReference>
<keyword evidence="8 9" id="KW-0711">Selenium</keyword>
<reference evidence="12" key="1">
    <citation type="submission" date="2020-10" db="EMBL/GenBank/DDBJ databases">
        <authorList>
            <person name="Gilroy R."/>
        </authorList>
    </citation>
    <scope>NUCLEOTIDE SEQUENCE</scope>
    <source>
        <strain evidence="12">11167</strain>
    </source>
</reference>
<feature type="site" description="Important for catalytic activity" evidence="9">
    <location>
        <position position="16"/>
    </location>
</feature>
<dbReference type="InterPro" id="IPR023061">
    <property type="entry name" value="SelD_I"/>
</dbReference>
<comment type="cofactor">
    <cofactor evidence="9">
        <name>Mg(2+)</name>
        <dbReference type="ChEBI" id="CHEBI:18420"/>
    </cofactor>
    <text evidence="9">Binds 1 Mg(2+) ion per monomer.</text>
</comment>
<dbReference type="Gene3D" id="3.90.650.10">
    <property type="entry name" value="PurM-like C-terminal domain"/>
    <property type="match status" value="1"/>
</dbReference>
<feature type="binding site" description="in other chain" evidence="9">
    <location>
        <position position="63"/>
    </location>
    <ligand>
        <name>ATP</name>
        <dbReference type="ChEBI" id="CHEBI:30616"/>
        <note>ligand shared between dimeric partners</note>
    </ligand>
</feature>
<dbReference type="AlphaFoldDB" id="A0A9D9HA39"/>
<keyword evidence="7 9" id="KW-0460">Magnesium</keyword>
<dbReference type="GO" id="GO:0004756">
    <property type="term" value="F:selenide, water dikinase activity"/>
    <property type="evidence" value="ECO:0007669"/>
    <property type="project" value="UniProtKB-UniRule"/>
</dbReference>
<sequence>MVRLTSTVKTSGCAAKLPPAQLEKILSSLPLMEDERLIVGIETGDDALAWDLGDGRVMIESVDFFPPVADDPYEYGQIAAANALSDIYAMGGEPAVAMNVMCFPSCMDLNIMRSILLGAQDKVREAGAVIAGGHTIADSTIKYGLSVTGFTTKDRLWTNKGARPGDVLVITKNLGVGIINTATKAGMASVEATAKALESMKTLNRRACQVASGLAVSAATDITGFSLLGHVNEMCQGAGLSFILDSTSIPVFDVALEYARYGLIPEGAYSNREHLEGKVHVSSTLPRELEDVLYDPQTSGPLALAMTEGEAERFLETFGDDGRIVGHFQERGEWVIEVR</sequence>
<evidence type="ECO:0000256" key="4">
    <source>
        <dbReference type="ARBA" id="ARBA00022741"/>
    </source>
</evidence>
<keyword evidence="2 9" id="KW-0808">Transferase</keyword>
<protein>
    <recommendedName>
        <fullName evidence="9">Selenide, water dikinase</fullName>
        <ecNumber evidence="9">2.7.9.3</ecNumber>
    </recommendedName>
    <alternativeName>
        <fullName evidence="9">Selenium donor protein</fullName>
    </alternativeName>
    <alternativeName>
        <fullName evidence="9">Selenophosphate synthase</fullName>
    </alternativeName>
</protein>
<feature type="domain" description="PurM-like C-terminal" evidence="11">
    <location>
        <begin position="163"/>
        <end position="333"/>
    </location>
</feature>
<feature type="binding site" evidence="9">
    <location>
        <position position="221"/>
    </location>
    <ligand>
        <name>Mg(2+)</name>
        <dbReference type="ChEBI" id="CHEBI:18420"/>
    </ligand>
</feature>
<dbReference type="NCBIfam" id="TIGR00476">
    <property type="entry name" value="selD"/>
    <property type="match status" value="1"/>
</dbReference>
<evidence type="ECO:0000256" key="7">
    <source>
        <dbReference type="ARBA" id="ARBA00022842"/>
    </source>
</evidence>
<dbReference type="SUPFAM" id="SSF55326">
    <property type="entry name" value="PurM N-terminal domain-like"/>
    <property type="match status" value="1"/>
</dbReference>
<evidence type="ECO:0000256" key="3">
    <source>
        <dbReference type="ARBA" id="ARBA00022723"/>
    </source>
</evidence>
<evidence type="ECO:0000256" key="6">
    <source>
        <dbReference type="ARBA" id="ARBA00022840"/>
    </source>
</evidence>
<comment type="catalytic activity">
    <reaction evidence="9">
        <text>hydrogenselenide + ATP + H2O = selenophosphate + AMP + phosphate + 2 H(+)</text>
        <dbReference type="Rhea" id="RHEA:18737"/>
        <dbReference type="ChEBI" id="CHEBI:15377"/>
        <dbReference type="ChEBI" id="CHEBI:15378"/>
        <dbReference type="ChEBI" id="CHEBI:16144"/>
        <dbReference type="ChEBI" id="CHEBI:29317"/>
        <dbReference type="ChEBI" id="CHEBI:30616"/>
        <dbReference type="ChEBI" id="CHEBI:43474"/>
        <dbReference type="ChEBI" id="CHEBI:456215"/>
        <dbReference type="EC" id="2.7.9.3"/>
    </reaction>
</comment>
<dbReference type="InterPro" id="IPR004536">
    <property type="entry name" value="SPS/SelD"/>
</dbReference>
<dbReference type="InterPro" id="IPR036921">
    <property type="entry name" value="PurM-like_N_sf"/>
</dbReference>
<comment type="subunit">
    <text evidence="9">Homodimer.</text>
</comment>
<feature type="active site" evidence="9">
    <location>
        <position position="13"/>
    </location>
</feature>
<gene>
    <name evidence="9 12" type="primary">selD</name>
    <name evidence="12" type="ORF">IAC42_07215</name>
</gene>
<evidence type="ECO:0000256" key="9">
    <source>
        <dbReference type="HAMAP-Rule" id="MF_00625"/>
    </source>
</evidence>
<dbReference type="PIRSF" id="PIRSF036407">
    <property type="entry name" value="Selenphspht_syn"/>
    <property type="match status" value="1"/>
</dbReference>
<comment type="caution">
    <text evidence="12">The sequence shown here is derived from an EMBL/GenBank/DDBJ whole genome shotgun (WGS) entry which is preliminary data.</text>
</comment>
<reference evidence="12" key="2">
    <citation type="journal article" date="2021" name="PeerJ">
        <title>Extensive microbial diversity within the chicken gut microbiome revealed by metagenomics and culture.</title>
        <authorList>
            <person name="Gilroy R."/>
            <person name="Ravi A."/>
            <person name="Getino M."/>
            <person name="Pursley I."/>
            <person name="Horton D.L."/>
            <person name="Alikhan N.F."/>
            <person name="Baker D."/>
            <person name="Gharbi K."/>
            <person name="Hall N."/>
            <person name="Watson M."/>
            <person name="Adriaenssens E.M."/>
            <person name="Foster-Nyarko E."/>
            <person name="Jarju S."/>
            <person name="Secka A."/>
            <person name="Antonio M."/>
            <person name="Oren A."/>
            <person name="Chaudhuri R.R."/>
            <person name="La Ragione R."/>
            <person name="Hildebrand F."/>
            <person name="Pallen M.J."/>
        </authorList>
    </citation>
    <scope>NUCLEOTIDE SEQUENCE</scope>
    <source>
        <strain evidence="12">11167</strain>
    </source>
</reference>
<dbReference type="InterPro" id="IPR016188">
    <property type="entry name" value="PurM-like_N"/>
</dbReference>
<feature type="binding site" description="in other chain" evidence="9">
    <location>
        <begin position="43"/>
        <end position="45"/>
    </location>
    <ligand>
        <name>ATP</name>
        <dbReference type="ChEBI" id="CHEBI:30616"/>
        <note>ligand shared between dimeric partners</note>
    </ligand>
</feature>
<evidence type="ECO:0000259" key="10">
    <source>
        <dbReference type="Pfam" id="PF00586"/>
    </source>
</evidence>
<dbReference type="CDD" id="cd02195">
    <property type="entry name" value="SelD"/>
    <property type="match status" value="1"/>
</dbReference>
<dbReference type="GO" id="GO:0005737">
    <property type="term" value="C:cytoplasm"/>
    <property type="evidence" value="ECO:0007669"/>
    <property type="project" value="TreeGrafter"/>
</dbReference>
<dbReference type="FunFam" id="3.30.1330.10:FF:000003">
    <property type="entry name" value="Selenide, water dikinase"/>
    <property type="match status" value="1"/>
</dbReference>
<evidence type="ECO:0000313" key="12">
    <source>
        <dbReference type="EMBL" id="MBO8443534.1"/>
    </source>
</evidence>
<dbReference type="InterPro" id="IPR036676">
    <property type="entry name" value="PurM-like_C_sf"/>
</dbReference>
<keyword evidence="3 9" id="KW-0479">Metal-binding</keyword>
<comment type="function">
    <text evidence="9">Synthesizes selenophosphate from selenide and ATP.</text>
</comment>
<evidence type="ECO:0000256" key="8">
    <source>
        <dbReference type="ARBA" id="ARBA00023266"/>
    </source>
</evidence>
<name>A0A9D9HA39_9SPIR</name>
<evidence type="ECO:0000259" key="11">
    <source>
        <dbReference type="Pfam" id="PF02769"/>
    </source>
</evidence>
<accession>A0A9D9HA39</accession>
<feature type="binding site" evidence="9">
    <location>
        <position position="86"/>
    </location>
    <ligand>
        <name>Mg(2+)</name>
        <dbReference type="ChEBI" id="CHEBI:18420"/>
    </ligand>
</feature>
<evidence type="ECO:0000256" key="2">
    <source>
        <dbReference type="ARBA" id="ARBA00022679"/>
    </source>
</evidence>